<dbReference type="InterPro" id="IPR012337">
    <property type="entry name" value="RNaseH-like_sf"/>
</dbReference>
<proteinExistence type="predicted"/>
<dbReference type="eggNOG" id="COG2801">
    <property type="taxonomic scope" value="Bacteria"/>
</dbReference>
<evidence type="ECO:0000259" key="2">
    <source>
        <dbReference type="PROSITE" id="PS50994"/>
    </source>
</evidence>
<dbReference type="GO" id="GO:0003676">
    <property type="term" value="F:nucleic acid binding"/>
    <property type="evidence" value="ECO:0007669"/>
    <property type="project" value="InterPro"/>
</dbReference>
<dbReference type="Gene3D" id="3.30.420.10">
    <property type="entry name" value="Ribonuclease H-like superfamily/Ribonuclease H"/>
    <property type="match status" value="1"/>
</dbReference>
<evidence type="ECO:0000313" key="3">
    <source>
        <dbReference type="EMBL" id="BAK82475.1"/>
    </source>
</evidence>
<name>G2I259_KOMMN</name>
<dbReference type="PANTHER" id="PTHR46889:SF4">
    <property type="entry name" value="TRANSPOSASE INSO FOR INSERTION SEQUENCE ELEMENT IS911B-RELATED"/>
    <property type="match status" value="1"/>
</dbReference>
<dbReference type="InterPro" id="IPR036397">
    <property type="entry name" value="RNaseH_sf"/>
</dbReference>
<evidence type="ECO:0000256" key="1">
    <source>
        <dbReference type="SAM" id="MobiDB-lite"/>
    </source>
</evidence>
<dbReference type="InterPro" id="IPR025948">
    <property type="entry name" value="HTH-like_dom"/>
</dbReference>
<dbReference type="SUPFAM" id="SSF53098">
    <property type="entry name" value="Ribonuclease H-like"/>
    <property type="match status" value="1"/>
</dbReference>
<evidence type="ECO:0000313" key="4">
    <source>
        <dbReference type="Proteomes" id="UP000009044"/>
    </source>
</evidence>
<dbReference type="Proteomes" id="UP000009044">
    <property type="component" value="Chromosome"/>
</dbReference>
<dbReference type="PROSITE" id="PS50994">
    <property type="entry name" value="INTEGRASE"/>
    <property type="match status" value="1"/>
</dbReference>
<organism evidence="3 4">
    <name type="scientific">Komagataeibacter medellinensis (strain NBRC 3288 / BCRC 11682 / LMG 1693 / Kondo 51)</name>
    <name type="common">Gluconacetobacter medellinensis</name>
    <dbReference type="NCBI Taxonomy" id="634177"/>
    <lineage>
        <taxon>Bacteria</taxon>
        <taxon>Pseudomonadati</taxon>
        <taxon>Pseudomonadota</taxon>
        <taxon>Alphaproteobacteria</taxon>
        <taxon>Acetobacterales</taxon>
        <taxon>Acetobacteraceae</taxon>
        <taxon>Komagataeibacter</taxon>
    </lineage>
</organism>
<dbReference type="InterPro" id="IPR050900">
    <property type="entry name" value="Transposase_IS3/IS150/IS904"/>
</dbReference>
<dbReference type="PANTHER" id="PTHR46889">
    <property type="entry name" value="TRANSPOSASE INSF FOR INSERTION SEQUENCE IS3B-RELATED"/>
    <property type="match status" value="1"/>
</dbReference>
<protein>
    <submittedName>
        <fullName evidence="3">Transposase OrfB</fullName>
    </submittedName>
</protein>
<dbReference type="EMBL" id="AP012159">
    <property type="protein sequence ID" value="BAK82475.1"/>
    <property type="molecule type" value="Genomic_DNA"/>
</dbReference>
<dbReference type="GO" id="GO:0015074">
    <property type="term" value="P:DNA integration"/>
    <property type="evidence" value="ECO:0007669"/>
    <property type="project" value="InterPro"/>
</dbReference>
<dbReference type="AlphaFoldDB" id="G2I259"/>
<dbReference type="HOGENOM" id="CLU_027402_31_2_5"/>
<sequence length="297" mass="33404">MSATVSPSSDRPYGLAAVCRIWNISRATLYRHRTPASARPEPRRRSPIGPMPDAELVERIRATLSASPFHGEGHRKIWARLRVAGVRTSRRRTLRLMRENDLLAPSWTGAPKGPRNHDGTIIPDTIDVMWGTDMTTIWTQEGQSAVFIAIDHHSGECTGIHAARRGTRFEALEPIRQGVRRCFGVFAEKVAIGLSLRHDHGSQYMSDVFQNEIRFLGIESSPAFVRAPEGNGCAERFVRTLKENLLWVQTFETVEDLRQALLEFRDLYNKTWLLERHGFMSPNAVRAKALANAAIAA</sequence>
<reference evidence="4" key="1">
    <citation type="journal article" date="2011" name="J. Bacteriol.">
        <title>Complete genome sequence of NBRC 3288, a unique cellulose-nonproducing strain of Gluconacetobacter xylinus isolated from vinegar.</title>
        <authorList>
            <person name="Ogino H."/>
            <person name="Azuma Y."/>
            <person name="Hosoyama A."/>
            <person name="Nakazawa H."/>
            <person name="Matsutani M."/>
            <person name="Hasegawa A."/>
            <person name="Otsuyama K."/>
            <person name="Matsushita K."/>
            <person name="Fujita N."/>
            <person name="Shirai M."/>
        </authorList>
    </citation>
    <scope>NUCLEOTIDE SEQUENCE [LARGE SCALE GENOMIC DNA]</scope>
    <source>
        <strain evidence="4">NBRC 3288 / BCRC 11682 / LMG 1693</strain>
    </source>
</reference>
<dbReference type="Pfam" id="PF13276">
    <property type="entry name" value="HTH_21"/>
    <property type="match status" value="1"/>
</dbReference>
<dbReference type="STRING" id="634177.GLX_00630"/>
<accession>G2I259</accession>
<dbReference type="Pfam" id="PF00665">
    <property type="entry name" value="rve"/>
    <property type="match status" value="1"/>
</dbReference>
<gene>
    <name evidence="3" type="ordered locus">GLX_00630</name>
</gene>
<feature type="domain" description="Integrase catalytic" evidence="2">
    <location>
        <begin position="119"/>
        <end position="290"/>
    </location>
</feature>
<feature type="region of interest" description="Disordered" evidence="1">
    <location>
        <begin position="32"/>
        <end position="51"/>
    </location>
</feature>
<dbReference type="KEGG" id="gxy:GLX_00630"/>
<dbReference type="InterPro" id="IPR001584">
    <property type="entry name" value="Integrase_cat-core"/>
</dbReference>
<dbReference type="PATRIC" id="fig|634177.7.peg.63"/>